<keyword evidence="2" id="KW-0472">Membrane</keyword>
<evidence type="ECO:0000259" key="3">
    <source>
        <dbReference type="PROSITE" id="PS50943"/>
    </source>
</evidence>
<keyword evidence="1 4" id="KW-0238">DNA-binding</keyword>
<proteinExistence type="predicted"/>
<dbReference type="InterPro" id="IPR001387">
    <property type="entry name" value="Cro/C1-type_HTH"/>
</dbReference>
<gene>
    <name evidence="4" type="ORF">CLOSYM_00228</name>
</gene>
<dbReference type="SUPFAM" id="SSF47413">
    <property type="entry name" value="lambda repressor-like DNA-binding domains"/>
    <property type="match status" value="1"/>
</dbReference>
<dbReference type="Pfam" id="PF01381">
    <property type="entry name" value="HTH_3"/>
    <property type="match status" value="1"/>
</dbReference>
<dbReference type="PANTHER" id="PTHR46558">
    <property type="entry name" value="TRACRIPTIONAL REGULATORY PROTEIN-RELATED-RELATED"/>
    <property type="match status" value="1"/>
</dbReference>
<feature type="transmembrane region" description="Helical" evidence="2">
    <location>
        <begin position="116"/>
        <end position="135"/>
    </location>
</feature>
<dbReference type="InterPro" id="IPR010982">
    <property type="entry name" value="Lambda_DNA-bd_dom_sf"/>
</dbReference>
<protein>
    <submittedName>
        <fullName evidence="4">DNA-binding helix-turn-helix protein</fullName>
    </submittedName>
</protein>
<evidence type="ECO:0000313" key="4">
    <source>
        <dbReference type="EMBL" id="ERI80566.1"/>
    </source>
</evidence>
<feature type="transmembrane region" description="Helical" evidence="2">
    <location>
        <begin position="91"/>
        <end position="110"/>
    </location>
</feature>
<sequence length="141" mass="15594">MEDDFMRNRTFGMLIAEYRKEKGMTQLELAEKMGVTDKAVSKWERDLSYPDVNSLPKLAGIFGISVDQLMQIKTNDGPVNDRPVANRIIPIVFKALSLAMGIAVAVLSVMKAIDMYSGFFMLGLGLACAGISLLSEKKRDD</sequence>
<dbReference type="GO" id="GO:0003677">
    <property type="term" value="F:DNA binding"/>
    <property type="evidence" value="ECO:0007669"/>
    <property type="project" value="UniProtKB-KW"/>
</dbReference>
<name>A0ABC9U3U6_CLOSY</name>
<evidence type="ECO:0000313" key="5">
    <source>
        <dbReference type="Proteomes" id="UP000016491"/>
    </source>
</evidence>
<dbReference type="EMBL" id="AWSU01000019">
    <property type="protein sequence ID" value="ERI80566.1"/>
    <property type="molecule type" value="Genomic_DNA"/>
</dbReference>
<keyword evidence="2" id="KW-0812">Transmembrane</keyword>
<organism evidence="4 5">
    <name type="scientific">[Clostridium] symbiosum ATCC 14940</name>
    <dbReference type="NCBI Taxonomy" id="411472"/>
    <lineage>
        <taxon>Bacteria</taxon>
        <taxon>Bacillati</taxon>
        <taxon>Bacillota</taxon>
        <taxon>Clostridia</taxon>
        <taxon>Lachnospirales</taxon>
        <taxon>Lachnospiraceae</taxon>
        <taxon>Otoolea</taxon>
    </lineage>
</organism>
<keyword evidence="2" id="KW-1133">Transmembrane helix</keyword>
<dbReference type="AlphaFoldDB" id="A0ABC9U3U6"/>
<accession>A0ABC9U3U6</accession>
<dbReference type="PROSITE" id="PS50943">
    <property type="entry name" value="HTH_CROC1"/>
    <property type="match status" value="1"/>
</dbReference>
<dbReference type="CDD" id="cd00093">
    <property type="entry name" value="HTH_XRE"/>
    <property type="match status" value="1"/>
</dbReference>
<evidence type="ECO:0000256" key="1">
    <source>
        <dbReference type="ARBA" id="ARBA00023125"/>
    </source>
</evidence>
<comment type="caution">
    <text evidence="4">The sequence shown here is derived from an EMBL/GenBank/DDBJ whole genome shotgun (WGS) entry which is preliminary data.</text>
</comment>
<feature type="domain" description="HTH cro/C1-type" evidence="3">
    <location>
        <begin position="15"/>
        <end position="69"/>
    </location>
</feature>
<dbReference type="Proteomes" id="UP000016491">
    <property type="component" value="Unassembled WGS sequence"/>
</dbReference>
<dbReference type="Gene3D" id="1.10.260.40">
    <property type="entry name" value="lambda repressor-like DNA-binding domains"/>
    <property type="match status" value="1"/>
</dbReference>
<reference evidence="4 5" key="1">
    <citation type="submission" date="2013-07" db="EMBL/GenBank/DDBJ databases">
        <authorList>
            <person name="Weinstock G."/>
            <person name="Sodergren E."/>
            <person name="Wylie T."/>
            <person name="Fulton L."/>
            <person name="Fulton R."/>
            <person name="Fronick C."/>
            <person name="O'Laughlin M."/>
            <person name="Godfrey J."/>
            <person name="Miner T."/>
            <person name="Herter B."/>
            <person name="Appelbaum E."/>
            <person name="Cordes M."/>
            <person name="Lek S."/>
            <person name="Wollam A."/>
            <person name="Pepin K.H."/>
            <person name="Palsikar V.B."/>
            <person name="Mitreva M."/>
            <person name="Wilson R.K."/>
        </authorList>
    </citation>
    <scope>NUCLEOTIDE SEQUENCE [LARGE SCALE GENOMIC DNA]</scope>
    <source>
        <strain evidence="4 5">ATCC 14940</strain>
    </source>
</reference>
<dbReference type="SMART" id="SM00530">
    <property type="entry name" value="HTH_XRE"/>
    <property type="match status" value="1"/>
</dbReference>
<dbReference type="PANTHER" id="PTHR46558:SF11">
    <property type="entry name" value="HTH-TYPE TRANSCRIPTIONAL REGULATOR XRE"/>
    <property type="match status" value="1"/>
</dbReference>
<evidence type="ECO:0000256" key="2">
    <source>
        <dbReference type="SAM" id="Phobius"/>
    </source>
</evidence>